<name>A0ABP0T2G7_9DINO</name>
<reference evidence="2 3" key="1">
    <citation type="submission" date="2024-02" db="EMBL/GenBank/DDBJ databases">
        <authorList>
            <person name="Chen Y."/>
            <person name="Shah S."/>
            <person name="Dougan E. K."/>
            <person name="Thang M."/>
            <person name="Chan C."/>
        </authorList>
    </citation>
    <scope>NUCLEOTIDE SEQUENCE [LARGE SCALE GENOMIC DNA]</scope>
</reference>
<sequence length="344" mass="37185">MAINAVRSERRTDEYLKLKQSTDEVVAPGHGHPGAEGLLRGAGTLHEHAGPGPQPLAVVQVHARAGVLYQRFAWALGATAGLSQMPFKSKMKRMAASTPGSTIFTESTIAKNPGPGTYHPKELGSEPALEMQPAVKPILKDQEKTTPSMPPMRYLPGQVPMTEAAAADLSKLSSRHTGEPGDMAGPGTYELQSRLIKDSPVPVFRKPPGRHFRKLWEASAAIESKMPPKDLPGPGAYEPEVKDSAKGAASQFNSKVPKIPKDSSKTPGPGAYDVLGHIEKASAETQDRKRMRPWLWLPDGARGLVPRCEASLRGSLQRGPCAWTRTLHRWCQCQGHAGEREGRA</sequence>
<evidence type="ECO:0000313" key="3">
    <source>
        <dbReference type="Proteomes" id="UP001642484"/>
    </source>
</evidence>
<dbReference type="PANTHER" id="PTHR21580">
    <property type="entry name" value="SHIPPO-1-RELATED"/>
    <property type="match status" value="1"/>
</dbReference>
<dbReference type="InterPro" id="IPR051291">
    <property type="entry name" value="CIMAP"/>
</dbReference>
<dbReference type="Proteomes" id="UP001642484">
    <property type="component" value="Unassembled WGS sequence"/>
</dbReference>
<dbReference type="EMBL" id="CAXAMN010029072">
    <property type="protein sequence ID" value="CAK9118666.1"/>
    <property type="molecule type" value="Genomic_DNA"/>
</dbReference>
<comment type="caution">
    <text evidence="2">The sequence shown here is derived from an EMBL/GenBank/DDBJ whole genome shotgun (WGS) entry which is preliminary data.</text>
</comment>
<feature type="region of interest" description="Disordered" evidence="1">
    <location>
        <begin position="246"/>
        <end position="268"/>
    </location>
</feature>
<dbReference type="Pfam" id="PF07004">
    <property type="entry name" value="SHIPPO-rpt"/>
    <property type="match status" value="3"/>
</dbReference>
<evidence type="ECO:0000256" key="1">
    <source>
        <dbReference type="SAM" id="MobiDB-lite"/>
    </source>
</evidence>
<dbReference type="InterPro" id="IPR010736">
    <property type="entry name" value="SHIPPO-rpt"/>
</dbReference>
<proteinExistence type="predicted"/>
<protein>
    <submittedName>
        <fullName evidence="2">Uncharacterized protein</fullName>
    </submittedName>
</protein>
<dbReference type="PANTHER" id="PTHR21580:SF28">
    <property type="entry name" value="BOREALIN N-TERMINAL DOMAIN-CONTAINING PROTEIN-RELATED"/>
    <property type="match status" value="1"/>
</dbReference>
<gene>
    <name evidence="2" type="ORF">CCMP2556_LOCUS55689</name>
</gene>
<feature type="region of interest" description="Disordered" evidence="1">
    <location>
        <begin position="22"/>
        <end position="51"/>
    </location>
</feature>
<accession>A0ABP0T2G7</accession>
<keyword evidence="3" id="KW-1185">Reference proteome</keyword>
<evidence type="ECO:0000313" key="2">
    <source>
        <dbReference type="EMBL" id="CAK9118666.1"/>
    </source>
</evidence>
<organism evidence="2 3">
    <name type="scientific">Durusdinium trenchii</name>
    <dbReference type="NCBI Taxonomy" id="1381693"/>
    <lineage>
        <taxon>Eukaryota</taxon>
        <taxon>Sar</taxon>
        <taxon>Alveolata</taxon>
        <taxon>Dinophyceae</taxon>
        <taxon>Suessiales</taxon>
        <taxon>Symbiodiniaceae</taxon>
        <taxon>Durusdinium</taxon>
    </lineage>
</organism>